<dbReference type="AlphaFoldDB" id="A0A0F9KCT8"/>
<dbReference type="Gene3D" id="3.90.550.10">
    <property type="entry name" value="Spore Coat Polysaccharide Biosynthesis Protein SpsA, Chain A"/>
    <property type="match status" value="1"/>
</dbReference>
<protein>
    <submittedName>
        <fullName evidence="1">Uncharacterized protein</fullName>
    </submittedName>
</protein>
<dbReference type="InterPro" id="IPR029044">
    <property type="entry name" value="Nucleotide-diphossugar_trans"/>
</dbReference>
<dbReference type="EMBL" id="LAZR01009467">
    <property type="protein sequence ID" value="KKM72461.1"/>
    <property type="molecule type" value="Genomic_DNA"/>
</dbReference>
<evidence type="ECO:0000313" key="1">
    <source>
        <dbReference type="EMBL" id="KKM72461.1"/>
    </source>
</evidence>
<accession>A0A0F9KCT8</accession>
<proteinExistence type="predicted"/>
<reference evidence="1" key="1">
    <citation type="journal article" date="2015" name="Nature">
        <title>Complex archaea that bridge the gap between prokaryotes and eukaryotes.</title>
        <authorList>
            <person name="Spang A."/>
            <person name="Saw J.H."/>
            <person name="Jorgensen S.L."/>
            <person name="Zaremba-Niedzwiedzka K."/>
            <person name="Martijn J."/>
            <person name="Lind A.E."/>
            <person name="van Eijk R."/>
            <person name="Schleper C."/>
            <person name="Guy L."/>
            <person name="Ettema T.J."/>
        </authorList>
    </citation>
    <scope>NUCLEOTIDE SEQUENCE</scope>
</reference>
<comment type="caution">
    <text evidence="1">The sequence shown here is derived from an EMBL/GenBank/DDBJ whole genome shotgun (WGS) entry which is preliminary data.</text>
</comment>
<name>A0A0F9KCT8_9ZZZZ</name>
<organism evidence="1">
    <name type="scientific">marine sediment metagenome</name>
    <dbReference type="NCBI Taxonomy" id="412755"/>
    <lineage>
        <taxon>unclassified sequences</taxon>
        <taxon>metagenomes</taxon>
        <taxon>ecological metagenomes</taxon>
    </lineage>
</organism>
<dbReference type="SUPFAM" id="SSF53448">
    <property type="entry name" value="Nucleotide-diphospho-sugar transferases"/>
    <property type="match status" value="1"/>
</dbReference>
<gene>
    <name evidence="1" type="ORF">LCGC14_1420300</name>
</gene>
<sequence length="278" mass="32210">MTDQTGFIFAATGADYVALARRAARTLRGVVPDARIDLFADVALDDAVFDRVHSLEHPSRRPKIEAMQRSRFERTIYLDADVICLTGFDDVFAILDRFDIACCAEQRRNDRRNRIQLQDAEVPVAYPQLNGGLIAYRRSAAMYAFLSDWHRWVHDGTQRFDQHSFRVLLYNSDLRQHVLPAEYNVMFMRPFMPLGPTYCAPRMLHDPALHRGEIGDPETPLQLGKILNDAQVRQLTEMLGHDQTISHYVIPELGERVTPKPKKRGWRSRLRWLRRPKI</sequence>